<dbReference type="Proteomes" id="UP000829504">
    <property type="component" value="Chromosome"/>
</dbReference>
<protein>
    <recommendedName>
        <fullName evidence="6">Lipoprotein</fullName>
    </recommendedName>
</protein>
<feature type="signal peptide" evidence="1">
    <location>
        <begin position="1"/>
        <end position="21"/>
    </location>
</feature>
<evidence type="ECO:0000313" key="3">
    <source>
        <dbReference type="EMBL" id="UNV87362.1"/>
    </source>
</evidence>
<evidence type="ECO:0000256" key="1">
    <source>
        <dbReference type="SAM" id="SignalP"/>
    </source>
</evidence>
<gene>
    <name evidence="2" type="ORF">MCC93_03500</name>
    <name evidence="3" type="ORF">MON37_12125</name>
</gene>
<evidence type="ECO:0008006" key="6">
    <source>
        <dbReference type="Google" id="ProtNLM"/>
    </source>
</evidence>
<name>A0A0C1H2Z0_9NEIS</name>
<dbReference type="EMBL" id="CP094242">
    <property type="protein sequence ID" value="UNV87362.1"/>
    <property type="molecule type" value="Genomic_DNA"/>
</dbReference>
<feature type="chain" id="PRO_5002133682" description="Lipoprotein" evidence="1">
    <location>
        <begin position="22"/>
        <end position="58"/>
    </location>
</feature>
<dbReference type="Proteomes" id="UP000031390">
    <property type="component" value="Unassembled WGS sequence"/>
</dbReference>
<reference evidence="3 5" key="2">
    <citation type="submission" date="2022-03" db="EMBL/GenBank/DDBJ databases">
        <title>Genome sequencing of Morococcus cerebrosus.</title>
        <authorList>
            <person name="Baek M.-G."/>
            <person name="Yi H."/>
        </authorList>
    </citation>
    <scope>NUCLEOTIDE SEQUENCE [LARGE SCALE GENOMIC DNA]</scope>
    <source>
        <strain evidence="3 5">CIP 81.93</strain>
    </source>
</reference>
<dbReference type="AlphaFoldDB" id="A0A0C1H2Z0"/>
<keyword evidence="1" id="KW-0732">Signal</keyword>
<organism evidence="2 4">
    <name type="scientific">Morococcus cerebrosus</name>
    <dbReference type="NCBI Taxonomy" id="1056807"/>
    <lineage>
        <taxon>Bacteria</taxon>
        <taxon>Pseudomonadati</taxon>
        <taxon>Pseudomonadota</taxon>
        <taxon>Betaproteobacteria</taxon>
        <taxon>Neisseriales</taxon>
        <taxon>Neisseriaceae</taxon>
        <taxon>Morococcus</taxon>
    </lineage>
</organism>
<evidence type="ECO:0000313" key="4">
    <source>
        <dbReference type="Proteomes" id="UP000031390"/>
    </source>
</evidence>
<proteinExistence type="predicted"/>
<reference evidence="2 4" key="1">
    <citation type="submission" date="2014-12" db="EMBL/GenBank/DDBJ databases">
        <title>Genome sequence of Morococcus cerebrosus.</title>
        <authorList>
            <person name="Shin S.-K."/>
            <person name="Yi H."/>
        </authorList>
    </citation>
    <scope>NUCLEOTIDE SEQUENCE [LARGE SCALE GENOMIC DNA]</scope>
    <source>
        <strain evidence="2 4">CIP 81.93</strain>
    </source>
</reference>
<sequence length="58" mass="6216">MRGLWILTVMLAACHPVAATAEQRDALEADQNWEAVYGGMSETDKITGVVLEPAGAEK</sequence>
<accession>A0A0C1H2Z0</accession>
<evidence type="ECO:0000313" key="2">
    <source>
        <dbReference type="EMBL" id="KIC12810.1"/>
    </source>
</evidence>
<dbReference type="EMBL" id="JUFZ01000013">
    <property type="protein sequence ID" value="KIC12810.1"/>
    <property type="molecule type" value="Genomic_DNA"/>
</dbReference>
<keyword evidence="5" id="KW-1185">Reference proteome</keyword>
<dbReference type="RefSeq" id="WP_156122106.1">
    <property type="nucleotide sequence ID" value="NZ_CP094242.1"/>
</dbReference>
<evidence type="ECO:0000313" key="5">
    <source>
        <dbReference type="Proteomes" id="UP000829504"/>
    </source>
</evidence>